<dbReference type="InterPro" id="IPR027417">
    <property type="entry name" value="P-loop_NTPase"/>
</dbReference>
<proteinExistence type="predicted"/>
<evidence type="ECO:0000256" key="2">
    <source>
        <dbReference type="SAM" id="MobiDB-lite"/>
    </source>
</evidence>
<evidence type="ECO:0008006" key="5">
    <source>
        <dbReference type="Google" id="ProtNLM"/>
    </source>
</evidence>
<reference evidence="3" key="2">
    <citation type="submission" date="2018-05" db="EMBL/GenBank/DDBJ databases">
        <title>OmerRS3 (Oryza meridionalis Reference Sequence Version 3).</title>
        <authorList>
            <person name="Zhang J."/>
            <person name="Kudrna D."/>
            <person name="Lee S."/>
            <person name="Talag J."/>
            <person name="Welchert J."/>
            <person name="Wing R.A."/>
        </authorList>
    </citation>
    <scope>NUCLEOTIDE SEQUENCE [LARGE SCALE GENOMIC DNA]</scope>
    <source>
        <strain evidence="3">OR44</strain>
    </source>
</reference>
<dbReference type="HOGENOM" id="CLU_065689_0_0_1"/>
<organism evidence="3">
    <name type="scientific">Oryza meridionalis</name>
    <dbReference type="NCBI Taxonomy" id="40149"/>
    <lineage>
        <taxon>Eukaryota</taxon>
        <taxon>Viridiplantae</taxon>
        <taxon>Streptophyta</taxon>
        <taxon>Embryophyta</taxon>
        <taxon>Tracheophyta</taxon>
        <taxon>Spermatophyta</taxon>
        <taxon>Magnoliopsida</taxon>
        <taxon>Liliopsida</taxon>
        <taxon>Poales</taxon>
        <taxon>Poaceae</taxon>
        <taxon>BOP clade</taxon>
        <taxon>Oryzoideae</taxon>
        <taxon>Oryzeae</taxon>
        <taxon>Oryzinae</taxon>
        <taxon>Oryza</taxon>
    </lineage>
</organism>
<keyword evidence="1" id="KW-0378">Hydrolase</keyword>
<dbReference type="GO" id="GO:0031297">
    <property type="term" value="P:replication fork processing"/>
    <property type="evidence" value="ECO:0007669"/>
    <property type="project" value="TreeGrafter"/>
</dbReference>
<dbReference type="InterPro" id="IPR038718">
    <property type="entry name" value="SNF2-like_sf"/>
</dbReference>
<dbReference type="EnsemblPlants" id="OMERI07G17840.7">
    <property type="protein sequence ID" value="OMERI07G17840.7"/>
    <property type="gene ID" value="OMERI07G17840"/>
</dbReference>
<dbReference type="PANTHER" id="PTHR45766:SF5">
    <property type="entry name" value="SNF2 DOMAIN-CONTAINING PROTEIN _ HELICASE DOMAIN-CONTAINING PROTEIN _ HNH ENDONUCLEASE DOMAIN-CONTAINING PROTEIN"/>
    <property type="match status" value="1"/>
</dbReference>
<dbReference type="Gramene" id="OMERI07G17840.1">
    <property type="protein sequence ID" value="OMERI07G17840.1"/>
    <property type="gene ID" value="OMERI07G17840"/>
</dbReference>
<dbReference type="GO" id="GO:0004520">
    <property type="term" value="F:DNA endonuclease activity"/>
    <property type="evidence" value="ECO:0007669"/>
    <property type="project" value="TreeGrafter"/>
</dbReference>
<dbReference type="GO" id="GO:0006281">
    <property type="term" value="P:DNA repair"/>
    <property type="evidence" value="ECO:0007669"/>
    <property type="project" value="TreeGrafter"/>
</dbReference>
<protein>
    <recommendedName>
        <fullName evidence="5">SNF2 N-terminal domain-containing protein</fullName>
    </recommendedName>
</protein>
<evidence type="ECO:0000313" key="3">
    <source>
        <dbReference type="EnsemblPlants" id="OMERI07G17840.7"/>
    </source>
</evidence>
<dbReference type="Proteomes" id="UP000008021">
    <property type="component" value="Chromosome 7"/>
</dbReference>
<name>A0A0E0EE17_9ORYZ</name>
<evidence type="ECO:0000256" key="1">
    <source>
        <dbReference type="ARBA" id="ARBA00022801"/>
    </source>
</evidence>
<keyword evidence="4" id="KW-1185">Reference proteome</keyword>
<accession>A0A0E0EE17</accession>
<feature type="region of interest" description="Disordered" evidence="2">
    <location>
        <begin position="46"/>
        <end position="73"/>
    </location>
</feature>
<dbReference type="Gene3D" id="3.40.50.10810">
    <property type="entry name" value="Tandem AAA-ATPase domain"/>
    <property type="match status" value="1"/>
</dbReference>
<dbReference type="PANTHER" id="PTHR45766">
    <property type="entry name" value="DNA ANNEALING HELICASE AND ENDONUCLEASE ZRANB3 FAMILY MEMBER"/>
    <property type="match status" value="1"/>
</dbReference>
<evidence type="ECO:0000313" key="4">
    <source>
        <dbReference type="Proteomes" id="UP000008021"/>
    </source>
</evidence>
<dbReference type="Gramene" id="OMERI07G17840.7">
    <property type="protein sequence ID" value="OMERI07G17840.7"/>
    <property type="gene ID" value="OMERI07G17840"/>
</dbReference>
<dbReference type="GO" id="GO:0043596">
    <property type="term" value="C:nuclear replication fork"/>
    <property type="evidence" value="ECO:0007669"/>
    <property type="project" value="TreeGrafter"/>
</dbReference>
<dbReference type="SUPFAM" id="SSF52540">
    <property type="entry name" value="P-loop containing nucleoside triphosphate hydrolases"/>
    <property type="match status" value="1"/>
</dbReference>
<dbReference type="AlphaFoldDB" id="A0A0E0EE17"/>
<dbReference type="GO" id="GO:0016787">
    <property type="term" value="F:hydrolase activity"/>
    <property type="evidence" value="ECO:0007669"/>
    <property type="project" value="UniProtKB-KW"/>
</dbReference>
<sequence length="238" mass="26047">MGITDEQRRRIEANRLAALERRKRFAEAAAADASVGWRLAKCSRFAPPPQPTLPPPPPRTLPPPPPPPQPQPPVGFKVVLEVCGPEDFSVAVGPAEGFAYPGEAECLRAVQDCISSAAPFSTTQSQSGHLFSVFKLMDYEPVLKCLKKLPGVAVQDIPYKTRNVIKNLPKFFAESCASDKEVDGLLMKLPQHLRDALLPFQLEGVKFGLRRHGRCLIADEMGLGKTLQCLVTKTVLNV</sequence>
<dbReference type="EnsemblPlants" id="OMERI07G17840.1">
    <property type="protein sequence ID" value="OMERI07G17840.1"/>
    <property type="gene ID" value="OMERI07G17840"/>
</dbReference>
<reference evidence="3" key="1">
    <citation type="submission" date="2015-04" db="UniProtKB">
        <authorList>
            <consortium name="EnsemblPlants"/>
        </authorList>
    </citation>
    <scope>IDENTIFICATION</scope>
</reference>